<comment type="caution">
    <text evidence="2">The sequence shown here is derived from an EMBL/GenBank/DDBJ whole genome shotgun (WGS) entry which is preliminary data.</text>
</comment>
<keyword evidence="3" id="KW-1185">Reference proteome</keyword>
<dbReference type="AlphaFoldDB" id="A0A164A321"/>
<feature type="transmembrane region" description="Helical" evidence="1">
    <location>
        <begin position="125"/>
        <end position="148"/>
    </location>
</feature>
<organism evidence="2 3">
    <name type="scientific">Myroides marinus</name>
    <dbReference type="NCBI Taxonomy" id="703342"/>
    <lineage>
        <taxon>Bacteria</taxon>
        <taxon>Pseudomonadati</taxon>
        <taxon>Bacteroidota</taxon>
        <taxon>Flavobacteriia</taxon>
        <taxon>Flavobacteriales</taxon>
        <taxon>Flavobacteriaceae</taxon>
        <taxon>Myroides</taxon>
    </lineage>
</organism>
<evidence type="ECO:0000313" key="3">
    <source>
        <dbReference type="Proteomes" id="UP000076630"/>
    </source>
</evidence>
<dbReference type="Proteomes" id="UP000076630">
    <property type="component" value="Unassembled WGS sequence"/>
</dbReference>
<protein>
    <recommendedName>
        <fullName evidence="4">Lipoprotein</fullName>
    </recommendedName>
</protein>
<keyword evidence="1" id="KW-0472">Membrane</keyword>
<keyword evidence="1" id="KW-1133">Transmembrane helix</keyword>
<accession>A0A164A321</accession>
<evidence type="ECO:0000256" key="1">
    <source>
        <dbReference type="SAM" id="Phobius"/>
    </source>
</evidence>
<dbReference type="PROSITE" id="PS51257">
    <property type="entry name" value="PROKAR_LIPOPROTEIN"/>
    <property type="match status" value="1"/>
</dbReference>
<evidence type="ECO:0000313" key="2">
    <source>
        <dbReference type="EMBL" id="KZE82903.1"/>
    </source>
</evidence>
<proteinExistence type="predicted"/>
<dbReference type="EMBL" id="LQNU01000041">
    <property type="protein sequence ID" value="KZE82903.1"/>
    <property type="molecule type" value="Genomic_DNA"/>
</dbReference>
<keyword evidence="1" id="KW-0812">Transmembrane</keyword>
<name>A0A164A321_9FLAO</name>
<sequence length="154" mass="16859">MRISSVLLVLLLVGCGSRKVDKSESVQVMEQQSVKEVKNDLELSVKDSFVNRYVSKNSRFKASEIKIDKDGGVVISNPVIEAVEDSVESAGVRDSVVVDKGVVNSSSKVSAGSSSRDKKVDREQFGWWGVLIPLGVVLVVGYCIRWIYKNKPGL</sequence>
<gene>
    <name evidence="2" type="ORF">AV926_04965</name>
</gene>
<evidence type="ECO:0008006" key="4">
    <source>
        <dbReference type="Google" id="ProtNLM"/>
    </source>
</evidence>
<reference evidence="2 3" key="1">
    <citation type="submission" date="2016-01" db="EMBL/GenBank/DDBJ databases">
        <title>Whole genome sequencing of Myroides marinus L41.</title>
        <authorList>
            <person name="Hong K.W."/>
        </authorList>
    </citation>
    <scope>NUCLEOTIDE SEQUENCE [LARGE SCALE GENOMIC DNA]</scope>
    <source>
        <strain evidence="2 3">L41</strain>
    </source>
</reference>